<organism evidence="2 3">
    <name type="scientific">Streblomastix strix</name>
    <dbReference type="NCBI Taxonomy" id="222440"/>
    <lineage>
        <taxon>Eukaryota</taxon>
        <taxon>Metamonada</taxon>
        <taxon>Preaxostyla</taxon>
        <taxon>Oxymonadida</taxon>
        <taxon>Streblomastigidae</taxon>
        <taxon>Streblomastix</taxon>
    </lineage>
</organism>
<evidence type="ECO:0008006" key="4">
    <source>
        <dbReference type="Google" id="ProtNLM"/>
    </source>
</evidence>
<accession>A0A5J4VJF4</accession>
<comment type="caution">
    <text evidence="2">The sequence shown here is derived from an EMBL/GenBank/DDBJ whole genome shotgun (WGS) entry which is preliminary data.</text>
</comment>
<feature type="compositionally biased region" description="Low complexity" evidence="1">
    <location>
        <begin position="181"/>
        <end position="190"/>
    </location>
</feature>
<reference evidence="2 3" key="1">
    <citation type="submission" date="2019-03" db="EMBL/GenBank/DDBJ databases">
        <title>Single cell metagenomics reveals metabolic interactions within the superorganism composed of flagellate Streblomastix strix and complex community of Bacteroidetes bacteria on its surface.</title>
        <authorList>
            <person name="Treitli S.C."/>
            <person name="Kolisko M."/>
            <person name="Husnik F."/>
            <person name="Keeling P."/>
            <person name="Hampl V."/>
        </authorList>
    </citation>
    <scope>NUCLEOTIDE SEQUENCE [LARGE SCALE GENOMIC DNA]</scope>
    <source>
        <strain evidence="2">ST1C</strain>
    </source>
</reference>
<dbReference type="AlphaFoldDB" id="A0A5J4VJF4"/>
<evidence type="ECO:0000313" key="2">
    <source>
        <dbReference type="EMBL" id="KAA6382393.1"/>
    </source>
</evidence>
<feature type="region of interest" description="Disordered" evidence="1">
    <location>
        <begin position="167"/>
        <end position="205"/>
    </location>
</feature>
<feature type="non-terminal residue" evidence="2">
    <location>
        <position position="1"/>
    </location>
</feature>
<name>A0A5J4VJF4_9EUKA</name>
<proteinExistence type="predicted"/>
<evidence type="ECO:0000313" key="3">
    <source>
        <dbReference type="Proteomes" id="UP000324800"/>
    </source>
</evidence>
<evidence type="ECO:0000256" key="1">
    <source>
        <dbReference type="SAM" id="MobiDB-lite"/>
    </source>
</evidence>
<dbReference type="EMBL" id="SNRW01006808">
    <property type="protein sequence ID" value="KAA6382393.1"/>
    <property type="molecule type" value="Genomic_DNA"/>
</dbReference>
<gene>
    <name evidence="2" type="ORF">EZS28_022079</name>
</gene>
<sequence>IGVANAAVSFERNSRSSGTKGQSVYLNSGTGNIENLINNHEVSGNASFKCGQRVAAEVNMNYKILRFFVDGIEQPNYDVNIPPAIRFFAFLWQEGSSFEVTQFINIPSTSSSASGVEGSRSWEWGKEWVVDKVRQPRVPPYQTIPPDYMNVVPPPFILPPYIQPHMQSSTQVPGPPIGNWQQPSGSRDSQSPPPRSPCTIPRSPSPSFYGIPSLYVQPPMPRQMSIELTPSFYYFQDPYSCCRIGVLLNINANAFVGPLSTILREPYCWTIFFVSIHWTANGNWYESFSLKRSRPLWFGVKLSQGYHLIQTELF</sequence>
<protein>
    <recommendedName>
        <fullName evidence="4">SPRY domain-containing protein</fullName>
    </recommendedName>
</protein>
<dbReference type="Proteomes" id="UP000324800">
    <property type="component" value="Unassembled WGS sequence"/>
</dbReference>